<name>A0A8H6DTF6_COCSA</name>
<proteinExistence type="inferred from homology"/>
<dbReference type="InterPro" id="IPR000073">
    <property type="entry name" value="AB_hydrolase_1"/>
</dbReference>
<dbReference type="PANTHER" id="PTHR43433:SF5">
    <property type="entry name" value="AB HYDROLASE-1 DOMAIN-CONTAINING PROTEIN"/>
    <property type="match status" value="1"/>
</dbReference>
<feature type="domain" description="AB hydrolase-1" evidence="5">
    <location>
        <begin position="52"/>
        <end position="261"/>
    </location>
</feature>
<comment type="subcellular location">
    <subcellularLocation>
        <location evidence="1">Peroxisome</location>
    </subcellularLocation>
</comment>
<keyword evidence="3" id="KW-0843">Virulence</keyword>
<evidence type="ECO:0000256" key="4">
    <source>
        <dbReference type="ARBA" id="ARBA00023140"/>
    </source>
</evidence>
<dbReference type="InterPro" id="IPR029058">
    <property type="entry name" value="AB_hydrolase_fold"/>
</dbReference>
<keyword evidence="4" id="KW-0576">Peroxisome</keyword>
<evidence type="ECO:0000256" key="3">
    <source>
        <dbReference type="ARBA" id="ARBA00023026"/>
    </source>
</evidence>
<dbReference type="Gene3D" id="3.40.50.1820">
    <property type="entry name" value="alpha/beta hydrolase"/>
    <property type="match status" value="1"/>
</dbReference>
<evidence type="ECO:0000313" key="7">
    <source>
        <dbReference type="Proteomes" id="UP000624244"/>
    </source>
</evidence>
<dbReference type="AlphaFoldDB" id="A0A8H6DTF6"/>
<evidence type="ECO:0000313" key="6">
    <source>
        <dbReference type="EMBL" id="KAF5845730.1"/>
    </source>
</evidence>
<sequence length="279" mass="30793">MSAQTALTHYIDVKGTTLAYRRFGTPSPFPLLWITHFRGTMDLIDTLLLNSIASTRSLILLDNSGCGHSSGTIQPTIGGAAATIADFLSAINVSKVDVLGFSMGGFTAQVLTLEYPQLVRKLVLAGTQSAYTTGFVAPDPNVMIKASQPDPTLDTMLDLFFYPSETSRALGAAWWHRLLERHVDGEQRTTFVDEAGAQVQNAAIAAFVSDAAFFQRMEELDMEVLVTNGKTDIMTPTPNSWLMQQKMKKAELYIFKDSGHGHLYQFPEKYARLLDLFLE</sequence>
<dbReference type="Proteomes" id="UP000624244">
    <property type="component" value="Unassembled WGS sequence"/>
</dbReference>
<dbReference type="PANTHER" id="PTHR43433">
    <property type="entry name" value="HYDROLASE, ALPHA/BETA FOLD FAMILY PROTEIN"/>
    <property type="match status" value="1"/>
</dbReference>
<dbReference type="EMBL" id="WNKQ01000018">
    <property type="protein sequence ID" value="KAF5845730.1"/>
    <property type="molecule type" value="Genomic_DNA"/>
</dbReference>
<dbReference type="Pfam" id="PF00561">
    <property type="entry name" value="Abhydrolase_1"/>
    <property type="match status" value="1"/>
</dbReference>
<dbReference type="OMA" id="THFRGTM"/>
<organism evidence="6 7">
    <name type="scientific">Cochliobolus sativus</name>
    <name type="common">Common root rot and spot blotch fungus</name>
    <name type="synonym">Bipolaris sorokiniana</name>
    <dbReference type="NCBI Taxonomy" id="45130"/>
    <lineage>
        <taxon>Eukaryota</taxon>
        <taxon>Fungi</taxon>
        <taxon>Dikarya</taxon>
        <taxon>Ascomycota</taxon>
        <taxon>Pezizomycotina</taxon>
        <taxon>Dothideomycetes</taxon>
        <taxon>Pleosporomycetidae</taxon>
        <taxon>Pleosporales</taxon>
        <taxon>Pleosporineae</taxon>
        <taxon>Pleosporaceae</taxon>
        <taxon>Bipolaris</taxon>
    </lineage>
</organism>
<dbReference type="PRINTS" id="PR00111">
    <property type="entry name" value="ABHYDROLASE"/>
</dbReference>
<accession>A0A8H6DTF6</accession>
<comment type="caution">
    <text evidence="6">The sequence shown here is derived from an EMBL/GenBank/DDBJ whole genome shotgun (WGS) entry which is preliminary data.</text>
</comment>
<evidence type="ECO:0000256" key="2">
    <source>
        <dbReference type="ARBA" id="ARBA00005668"/>
    </source>
</evidence>
<comment type="similarity">
    <text evidence="2">Belongs to the AB hydrolase superfamily. AKT2 hydrolase family.</text>
</comment>
<reference evidence="6" key="1">
    <citation type="submission" date="2019-11" db="EMBL/GenBank/DDBJ databases">
        <title>Bipolaris sorokiniana Genome sequencing.</title>
        <authorList>
            <person name="Wang H."/>
        </authorList>
    </citation>
    <scope>NUCLEOTIDE SEQUENCE</scope>
</reference>
<dbReference type="InterPro" id="IPR050471">
    <property type="entry name" value="AB_hydrolase"/>
</dbReference>
<dbReference type="GO" id="GO:0005777">
    <property type="term" value="C:peroxisome"/>
    <property type="evidence" value="ECO:0007669"/>
    <property type="project" value="UniProtKB-SubCell"/>
</dbReference>
<evidence type="ECO:0000256" key="1">
    <source>
        <dbReference type="ARBA" id="ARBA00004275"/>
    </source>
</evidence>
<evidence type="ECO:0000259" key="5">
    <source>
        <dbReference type="Pfam" id="PF00561"/>
    </source>
</evidence>
<protein>
    <recommendedName>
        <fullName evidence="5">AB hydrolase-1 domain-containing protein</fullName>
    </recommendedName>
</protein>
<gene>
    <name evidence="6" type="ORF">GGP41_009534</name>
</gene>
<dbReference type="SUPFAM" id="SSF53474">
    <property type="entry name" value="alpha/beta-Hydrolases"/>
    <property type="match status" value="1"/>
</dbReference>